<evidence type="ECO:0000256" key="1">
    <source>
        <dbReference type="ARBA" id="ARBA00004123"/>
    </source>
</evidence>
<dbReference type="InterPro" id="IPR011990">
    <property type="entry name" value="TPR-like_helical_dom_sf"/>
</dbReference>
<dbReference type="EMBL" id="MU006566">
    <property type="protein sequence ID" value="KAF2749288.1"/>
    <property type="molecule type" value="Genomic_DNA"/>
</dbReference>
<dbReference type="Pfam" id="PF08424">
    <property type="entry name" value="NRDE-2"/>
    <property type="match status" value="1"/>
</dbReference>
<comment type="subcellular location">
    <subcellularLocation>
        <location evidence="1">Nucleus</location>
    </subcellularLocation>
</comment>
<sequence>MASNVPKFSSFKPKSKESPSTSNKPHSHRPKREREPSPSASRPTSPPKLRPSKHPDASPSVSSHAKRDSCFVDRKGDPDNLRYGRLNRYDIPRYHRFGRGQVLGLPNSFRIDREKSADGDIVLTGPPSTHRERLLTTKRAAATLTDPVRFLRPHRTEHSPGNVDYIKLPGSRKAEREHDHAPAQLDLHSGNLTDVDSRSSDFDSDESEEPHASTDTVTTTTTRENFTLIQKTRDEPQNLQRWQDLIAHQEKMLSMGAPSRHLESQDRRNLADLRIPLYEQALKKIDDRQSQLALHLGLMSEAVNLWDNEKLQTKWTELLSKYPQSPVLWIQYLDFVQGNFTSFKYEECRSLYQRCLGSLQHGPPTGNVMEIVHIFVRFTSMVREAGYQELAIAIWQAVLEFHLMSPTSTDMADVKDRLDSLEEFWDSEVPRIGEPGAKGWGQYTGEASPTVQSAALDPECQSSPVHNFKGFGVREAELMDKMLYPGRTTDTFGEEDPFHLILFSDLKDYLQVLPANPPWSLLLDGFLCFAGMPPLPSCEENRCSWSSDPFLTPTSIDVGSGATASTGELMEWPADYQVSTRLLFTPLFPAMLKRPLASPITRRILPFVREVLRLLANCYSHGAQEIGEYLLALEASFFPSESVKTAKQLLKNNPASLRLYNAYALVESQRGNLQKAEQVCAAALSLRDNTAPTETTDGLALAETWVWEALARNDRLAALWRLIHSLDASIAIPEDKTQFPSQADLLRAETHLRESNERTLLGRNFAAAIVLTELHGLLRYLSSDQEAAEYMAIHDRLSAWFDSHALSTTPAAEIHAQNLALFLAHHSTHCRIVKPALLRDALHPLILRFPNNTLLLSAYARNEARFAIDDRVREIMHGGFVTQGKDSLVTTWLLAIRYEIVRGAVAGSTSHSVRALFRRAEEGGGKNAYAIWVSHVIFELREYESEFRRRSGRKSRRSEEKSKHETLLEENRRRVKEVYFRGLTHLPWSKEYMMLAFTVLKDLLEEEELRRVYYLMVEKELRLHVDLDEHDGT</sequence>
<feature type="region of interest" description="Disordered" evidence="4">
    <location>
        <begin position="1"/>
        <end position="83"/>
    </location>
</feature>
<dbReference type="PANTHER" id="PTHR13471">
    <property type="entry name" value="TETRATRICOPEPTIDE-LIKE HELICAL"/>
    <property type="match status" value="1"/>
</dbReference>
<evidence type="ECO:0000313" key="6">
    <source>
        <dbReference type="Proteomes" id="UP000799440"/>
    </source>
</evidence>
<evidence type="ECO:0000256" key="2">
    <source>
        <dbReference type="ARBA" id="ARBA00009265"/>
    </source>
</evidence>
<dbReference type="OrthoDB" id="297219at2759"/>
<comment type="similarity">
    <text evidence="2">Belongs to the NRDE2 family.</text>
</comment>
<organism evidence="5 6">
    <name type="scientific">Sporormia fimetaria CBS 119925</name>
    <dbReference type="NCBI Taxonomy" id="1340428"/>
    <lineage>
        <taxon>Eukaryota</taxon>
        <taxon>Fungi</taxon>
        <taxon>Dikarya</taxon>
        <taxon>Ascomycota</taxon>
        <taxon>Pezizomycotina</taxon>
        <taxon>Dothideomycetes</taxon>
        <taxon>Pleosporomycetidae</taxon>
        <taxon>Pleosporales</taxon>
        <taxon>Sporormiaceae</taxon>
        <taxon>Sporormia</taxon>
    </lineage>
</organism>
<dbReference type="Gene3D" id="1.25.40.10">
    <property type="entry name" value="Tetratricopeptide repeat domain"/>
    <property type="match status" value="2"/>
</dbReference>
<reference evidence="5" key="1">
    <citation type="journal article" date="2020" name="Stud. Mycol.">
        <title>101 Dothideomycetes genomes: a test case for predicting lifestyles and emergence of pathogens.</title>
        <authorList>
            <person name="Haridas S."/>
            <person name="Albert R."/>
            <person name="Binder M."/>
            <person name="Bloem J."/>
            <person name="Labutti K."/>
            <person name="Salamov A."/>
            <person name="Andreopoulos B."/>
            <person name="Baker S."/>
            <person name="Barry K."/>
            <person name="Bills G."/>
            <person name="Bluhm B."/>
            <person name="Cannon C."/>
            <person name="Castanera R."/>
            <person name="Culley D."/>
            <person name="Daum C."/>
            <person name="Ezra D."/>
            <person name="Gonzalez J."/>
            <person name="Henrissat B."/>
            <person name="Kuo A."/>
            <person name="Liang C."/>
            <person name="Lipzen A."/>
            <person name="Lutzoni F."/>
            <person name="Magnuson J."/>
            <person name="Mondo S."/>
            <person name="Nolan M."/>
            <person name="Ohm R."/>
            <person name="Pangilinan J."/>
            <person name="Park H.-J."/>
            <person name="Ramirez L."/>
            <person name="Alfaro M."/>
            <person name="Sun H."/>
            <person name="Tritt A."/>
            <person name="Yoshinaga Y."/>
            <person name="Zwiers L.-H."/>
            <person name="Turgeon B."/>
            <person name="Goodwin S."/>
            <person name="Spatafora J."/>
            <person name="Crous P."/>
            <person name="Grigoriev I."/>
        </authorList>
    </citation>
    <scope>NUCLEOTIDE SEQUENCE</scope>
    <source>
        <strain evidence="5">CBS 119925</strain>
    </source>
</reference>
<feature type="region of interest" description="Disordered" evidence="4">
    <location>
        <begin position="152"/>
        <end position="224"/>
    </location>
</feature>
<dbReference type="SUPFAM" id="SSF48452">
    <property type="entry name" value="TPR-like"/>
    <property type="match status" value="1"/>
</dbReference>
<dbReference type="Proteomes" id="UP000799440">
    <property type="component" value="Unassembled WGS sequence"/>
</dbReference>
<evidence type="ECO:0000256" key="3">
    <source>
        <dbReference type="ARBA" id="ARBA00023242"/>
    </source>
</evidence>
<evidence type="ECO:0000256" key="4">
    <source>
        <dbReference type="SAM" id="MobiDB-lite"/>
    </source>
</evidence>
<feature type="compositionally biased region" description="Basic and acidic residues" evidence="4">
    <location>
        <begin position="172"/>
        <end position="181"/>
    </location>
</feature>
<evidence type="ECO:0000313" key="5">
    <source>
        <dbReference type="EMBL" id="KAF2749288.1"/>
    </source>
</evidence>
<dbReference type="GO" id="GO:0071013">
    <property type="term" value="C:catalytic step 2 spliceosome"/>
    <property type="evidence" value="ECO:0007669"/>
    <property type="project" value="TreeGrafter"/>
</dbReference>
<keyword evidence="6" id="KW-1185">Reference proteome</keyword>
<feature type="compositionally biased region" description="Low complexity" evidence="4">
    <location>
        <begin position="1"/>
        <end position="24"/>
    </location>
</feature>
<protein>
    <submittedName>
        <fullName evidence="5">DUF1740-domain-containing protein</fullName>
    </submittedName>
</protein>
<proteinExistence type="inferred from homology"/>
<dbReference type="PANTHER" id="PTHR13471:SF0">
    <property type="entry name" value="NUCLEAR EXOSOME REGULATOR NRDE2"/>
    <property type="match status" value="1"/>
</dbReference>
<dbReference type="InterPro" id="IPR013633">
    <property type="entry name" value="NRDE-2"/>
</dbReference>
<dbReference type="GO" id="GO:1902369">
    <property type="term" value="P:negative regulation of RNA catabolic process"/>
    <property type="evidence" value="ECO:0007669"/>
    <property type="project" value="TreeGrafter"/>
</dbReference>
<name>A0A6A6VF92_9PLEO</name>
<dbReference type="GO" id="GO:0031048">
    <property type="term" value="P:regulatory ncRNA-mediated heterochromatin formation"/>
    <property type="evidence" value="ECO:0007669"/>
    <property type="project" value="TreeGrafter"/>
</dbReference>
<keyword evidence="3" id="KW-0539">Nucleus</keyword>
<accession>A0A6A6VF92</accession>
<dbReference type="AlphaFoldDB" id="A0A6A6VF92"/>
<gene>
    <name evidence="5" type="ORF">M011DRAFT_493038</name>
</gene>
<feature type="compositionally biased region" description="Basic and acidic residues" evidence="4">
    <location>
        <begin position="65"/>
        <end position="83"/>
    </location>
</feature>